<dbReference type="AlphaFoldDB" id="A0A7W7ISD4"/>
<organism evidence="1 2">
    <name type="scientific">Brevundimonas bullata</name>
    <dbReference type="NCBI Taxonomy" id="13160"/>
    <lineage>
        <taxon>Bacteria</taxon>
        <taxon>Pseudomonadati</taxon>
        <taxon>Pseudomonadota</taxon>
        <taxon>Alphaproteobacteria</taxon>
        <taxon>Caulobacterales</taxon>
        <taxon>Caulobacteraceae</taxon>
        <taxon>Brevundimonas</taxon>
    </lineage>
</organism>
<evidence type="ECO:0008006" key="3">
    <source>
        <dbReference type="Google" id="ProtNLM"/>
    </source>
</evidence>
<dbReference type="RefSeq" id="WP_184273363.1">
    <property type="nucleotide sequence ID" value="NZ_JACHKY010000007.1"/>
</dbReference>
<dbReference type="EMBL" id="JACHKY010000007">
    <property type="protein sequence ID" value="MBB4799659.1"/>
    <property type="molecule type" value="Genomic_DNA"/>
</dbReference>
<dbReference type="Proteomes" id="UP000539957">
    <property type="component" value="Unassembled WGS sequence"/>
</dbReference>
<dbReference type="SUPFAM" id="SSF51126">
    <property type="entry name" value="Pectin lyase-like"/>
    <property type="match status" value="1"/>
</dbReference>
<evidence type="ECO:0000313" key="1">
    <source>
        <dbReference type="EMBL" id="MBB4799659.1"/>
    </source>
</evidence>
<dbReference type="InterPro" id="IPR011050">
    <property type="entry name" value="Pectin_lyase_fold/virulence"/>
</dbReference>
<accession>A0A7W7ISD4</accession>
<sequence length="772" mass="81702">MAAGRIIVPNYMPALDLNGNPLGGARITFYLDKTTTLATTYADEALTVPHPNPVIAGADGVFPTIFADITDYFTVAITDADGAPIGGLRNLDGVQAAESTNYKADLDGSNVEADAFRGAIGSFASRAAAMAHNFGAGNKPSAIRLDGYASAGDGGGALYKPVAAEPAHIGRFQSADGQWWELAERVIAPEMFGAPGGTASGSDRAAMQAAHDVAHTLGVAIELPRKTYDVGAGVTLKASMQAPRGAKIQGVGQVSVVGATGVSVKGVSFEGRTASGSISDVLIANFLFDDFSFDGGDLINGRVTFRNQLRVIRRGAVFRNFTVKADFSGFDYVNQQLDPLYFNGWQHVSVTDAKIVCTNTHRVFKFSDTEAVATEADGVGGATLVSEVSPYRSRYITLERLEITAITTSNKQVFDLYSGTTDFWMSDVVVNATGFSTVFENKTGRYSSDDTRLNTTLTNVTIVTDKRAINLEGAFGNTMGSPPGKYALGYQDVTYRNTKIIYVGDSAPYSGVAIVDHRFLHFVDADGLTIENRSGAALALQFMGLRLLGCQKQRLTRVRLERCKVYLGTSPNDQNSDLHTAQPELIEISDLSGGDYDAGSGQGLITLMNFVSPNCVVKIRDCAQVATNVRTAALGLVCAAGVTVNTLDVRGCVSRMNNVVDDRVLIQTLTATNYVNEGNSWNRIGSVSVAYDPPSLAAGASDTTQTVAVPGARALGGDPQRVSAAFNRNMGGAVIDAWVSGTDTVSYRARNPTAGVVDVQGGTLRLTVLADF</sequence>
<evidence type="ECO:0000313" key="2">
    <source>
        <dbReference type="Proteomes" id="UP000539957"/>
    </source>
</evidence>
<proteinExistence type="predicted"/>
<gene>
    <name evidence="1" type="ORF">HNP32_003419</name>
</gene>
<comment type="caution">
    <text evidence="1">The sequence shown here is derived from an EMBL/GenBank/DDBJ whole genome shotgun (WGS) entry which is preliminary data.</text>
</comment>
<reference evidence="1 2" key="1">
    <citation type="submission" date="2020-08" db="EMBL/GenBank/DDBJ databases">
        <title>Functional genomics of gut bacteria from endangered species of beetles.</title>
        <authorList>
            <person name="Carlos-Shanley C."/>
        </authorList>
    </citation>
    <scope>NUCLEOTIDE SEQUENCE [LARGE SCALE GENOMIC DNA]</scope>
    <source>
        <strain evidence="1 2">S00123</strain>
    </source>
</reference>
<keyword evidence="2" id="KW-1185">Reference proteome</keyword>
<protein>
    <recommendedName>
        <fullName evidence="3">Pectate lyase superfamily protein domain-containing protein</fullName>
    </recommendedName>
</protein>
<name>A0A7W7ISD4_9CAUL</name>